<dbReference type="PRINTS" id="PR00449">
    <property type="entry name" value="RASTRNSFRMNG"/>
</dbReference>
<name>A0A146K282_9EUKA</name>
<evidence type="ECO:0000313" key="2">
    <source>
        <dbReference type="EMBL" id="JAP91002.1"/>
    </source>
</evidence>
<reference evidence="2" key="1">
    <citation type="submission" date="2015-07" db="EMBL/GenBank/DDBJ databases">
        <title>Adaptation to a free-living lifestyle via gene acquisitions in the diplomonad Trepomonas sp. PC1.</title>
        <authorList>
            <person name="Xu F."/>
            <person name="Jerlstrom-Hultqvist J."/>
            <person name="Kolisko M."/>
            <person name="Simpson A.G.B."/>
            <person name="Roger A.J."/>
            <person name="Svard S.G."/>
            <person name="Andersson J.O."/>
        </authorList>
    </citation>
    <scope>NUCLEOTIDE SEQUENCE</scope>
    <source>
        <strain evidence="2">PC1</strain>
    </source>
</reference>
<keyword evidence="1" id="KW-0547">Nucleotide-binding</keyword>
<dbReference type="Pfam" id="PF00071">
    <property type="entry name" value="Ras"/>
    <property type="match status" value="1"/>
</dbReference>
<dbReference type="GO" id="GO:0003924">
    <property type="term" value="F:GTPase activity"/>
    <property type="evidence" value="ECO:0007669"/>
    <property type="project" value="InterPro"/>
</dbReference>
<proteinExistence type="predicted"/>
<dbReference type="SMART" id="SM00174">
    <property type="entry name" value="RHO"/>
    <property type="match status" value="1"/>
</dbReference>
<dbReference type="PROSITE" id="PS51421">
    <property type="entry name" value="RAS"/>
    <property type="match status" value="1"/>
</dbReference>
<dbReference type="FunFam" id="3.40.50.300:FF:001329">
    <property type="entry name" value="Small GTP-binding protein, putative"/>
    <property type="match status" value="1"/>
</dbReference>
<accession>A0A146K282</accession>
<sequence>GASGSGKSSLIQRFVNDKYQQSNAATTVAQIYQKQVIYKEKDIHYHIWDTAGQERFNAMTSVYFRFAQVALVVFDITEQISFNAVDSWIQKVLISSQTDSEIYLVGNKADLIQRAASDQEIDLLKKKYNIKYFETSAKNNTGIEDLFNDINDCKIVNKKEENHLNTLQNEILFEK</sequence>
<dbReference type="PROSITE" id="PS51419">
    <property type="entry name" value="RAB"/>
    <property type="match status" value="1"/>
</dbReference>
<dbReference type="InterPro" id="IPR001806">
    <property type="entry name" value="Small_GTPase"/>
</dbReference>
<dbReference type="Gene3D" id="3.40.50.300">
    <property type="entry name" value="P-loop containing nucleotide triphosphate hydrolases"/>
    <property type="match status" value="1"/>
</dbReference>
<evidence type="ECO:0000256" key="1">
    <source>
        <dbReference type="ARBA" id="ARBA00022741"/>
    </source>
</evidence>
<organism evidence="2">
    <name type="scientific">Trepomonas sp. PC1</name>
    <dbReference type="NCBI Taxonomy" id="1076344"/>
    <lineage>
        <taxon>Eukaryota</taxon>
        <taxon>Metamonada</taxon>
        <taxon>Diplomonadida</taxon>
        <taxon>Hexamitidae</taxon>
        <taxon>Hexamitinae</taxon>
        <taxon>Trepomonas</taxon>
    </lineage>
</organism>
<dbReference type="SUPFAM" id="SSF52540">
    <property type="entry name" value="P-loop containing nucleoside triphosphate hydrolases"/>
    <property type="match status" value="1"/>
</dbReference>
<protein>
    <submittedName>
        <fullName evidence="2">Rab-like protein</fullName>
    </submittedName>
</protein>
<gene>
    <name evidence="2" type="ORF">TPC1_17515</name>
</gene>
<dbReference type="GO" id="GO:0005525">
    <property type="term" value="F:GTP binding"/>
    <property type="evidence" value="ECO:0007669"/>
    <property type="project" value="InterPro"/>
</dbReference>
<dbReference type="SMART" id="SM00173">
    <property type="entry name" value="RAS"/>
    <property type="match status" value="1"/>
</dbReference>
<dbReference type="NCBIfam" id="TIGR00231">
    <property type="entry name" value="small_GTP"/>
    <property type="match status" value="1"/>
</dbReference>
<feature type="non-terminal residue" evidence="2">
    <location>
        <position position="175"/>
    </location>
</feature>
<dbReference type="SMART" id="SM00176">
    <property type="entry name" value="RAN"/>
    <property type="match status" value="1"/>
</dbReference>
<dbReference type="InterPro" id="IPR027417">
    <property type="entry name" value="P-loop_NTPase"/>
</dbReference>
<dbReference type="CDD" id="cd00154">
    <property type="entry name" value="Rab"/>
    <property type="match status" value="1"/>
</dbReference>
<feature type="non-terminal residue" evidence="2">
    <location>
        <position position="1"/>
    </location>
</feature>
<dbReference type="InterPro" id="IPR005225">
    <property type="entry name" value="Small_GTP-bd"/>
</dbReference>
<dbReference type="PANTHER" id="PTHR47978">
    <property type="match status" value="1"/>
</dbReference>
<dbReference type="AlphaFoldDB" id="A0A146K282"/>
<dbReference type="SMART" id="SM00175">
    <property type="entry name" value="RAB"/>
    <property type="match status" value="1"/>
</dbReference>
<dbReference type="EMBL" id="GDID01005604">
    <property type="protein sequence ID" value="JAP91002.1"/>
    <property type="molecule type" value="Transcribed_RNA"/>
</dbReference>